<dbReference type="PROSITE" id="PS50206">
    <property type="entry name" value="RHODANESE_3"/>
    <property type="match status" value="2"/>
</dbReference>
<keyword evidence="1 4" id="KW-0808">Transferase</keyword>
<protein>
    <submittedName>
        <fullName evidence="4">Sulfurtransferase</fullName>
    </submittedName>
</protein>
<keyword evidence="5" id="KW-1185">Reference proteome</keyword>
<comment type="caution">
    <text evidence="4">The sequence shown here is derived from an EMBL/GenBank/DDBJ whole genome shotgun (WGS) entry which is preliminary data.</text>
</comment>
<evidence type="ECO:0000256" key="2">
    <source>
        <dbReference type="ARBA" id="ARBA00022737"/>
    </source>
</evidence>
<proteinExistence type="predicted"/>
<evidence type="ECO:0000313" key="4">
    <source>
        <dbReference type="EMBL" id="PKG30181.1"/>
    </source>
</evidence>
<dbReference type="InterPro" id="IPR036873">
    <property type="entry name" value="Rhodanese-like_dom_sf"/>
</dbReference>
<dbReference type="SUPFAM" id="SSF52821">
    <property type="entry name" value="Rhodanese/Cell cycle control phosphatase"/>
    <property type="match status" value="2"/>
</dbReference>
<dbReference type="EMBL" id="PISD01000008">
    <property type="protein sequence ID" value="PKG30181.1"/>
    <property type="molecule type" value="Genomic_DNA"/>
</dbReference>
<accession>A0A2N0ZKY5</accession>
<dbReference type="InterPro" id="IPR001763">
    <property type="entry name" value="Rhodanese-like_dom"/>
</dbReference>
<evidence type="ECO:0000313" key="5">
    <source>
        <dbReference type="Proteomes" id="UP000233343"/>
    </source>
</evidence>
<dbReference type="Proteomes" id="UP000233343">
    <property type="component" value="Unassembled WGS sequence"/>
</dbReference>
<sequence length="298" mass="33322">MTNISPIVSTQWLADHLDDANLRILDATTFLKLPSGDGLYSITNGRDAYEQEHIPGAVHADVVNELADPNDKKAFTIPSRERFVDHIEKLGVGDGNHVVIYDRIAEVGSANSASDWASRVWWQLRFEGFEHVSILDGGFRKWKAEGRDVNSGIEEYPRGTFTGERRRELLATKSDVENAIEDRNTILMNCLSPDVFSGKVNTYGRPGHIPGSKNVYFADLSDHDSLLIKKEEELRAIFEPTDVFNRRKKVITYCGGGIAATWNAFILYTLGRKDVAIYDGSMTEWVQDESAPLVISEG</sequence>
<dbReference type="PANTHER" id="PTHR11364:SF27">
    <property type="entry name" value="SULFURTRANSFERASE"/>
    <property type="match status" value="1"/>
</dbReference>
<dbReference type="GO" id="GO:0004792">
    <property type="term" value="F:thiosulfate-cyanide sulfurtransferase activity"/>
    <property type="evidence" value="ECO:0007669"/>
    <property type="project" value="TreeGrafter"/>
</dbReference>
<evidence type="ECO:0000256" key="1">
    <source>
        <dbReference type="ARBA" id="ARBA00022679"/>
    </source>
</evidence>
<organism evidence="4 5">
    <name type="scientific">Cytobacillus horneckiae</name>
    <dbReference type="NCBI Taxonomy" id="549687"/>
    <lineage>
        <taxon>Bacteria</taxon>
        <taxon>Bacillati</taxon>
        <taxon>Bacillota</taxon>
        <taxon>Bacilli</taxon>
        <taxon>Bacillales</taxon>
        <taxon>Bacillaceae</taxon>
        <taxon>Cytobacillus</taxon>
    </lineage>
</organism>
<dbReference type="AlphaFoldDB" id="A0A2N0ZKY5"/>
<gene>
    <name evidence="4" type="ORF">CWS20_04090</name>
</gene>
<dbReference type="Pfam" id="PF00581">
    <property type="entry name" value="Rhodanese"/>
    <property type="match status" value="2"/>
</dbReference>
<feature type="domain" description="Rhodanese" evidence="3">
    <location>
        <begin position="44"/>
        <end position="151"/>
    </location>
</feature>
<reference evidence="4 5" key="1">
    <citation type="journal article" date="2010" name="Int. J. Syst. Evol. Microbiol.">
        <title>Bacillus horneckiae sp. nov., isolated from a spacecraft-assembly clean room.</title>
        <authorList>
            <person name="Vaishampayan P."/>
            <person name="Probst A."/>
            <person name="Krishnamurthi S."/>
            <person name="Ghosh S."/>
            <person name="Osman S."/>
            <person name="McDowall A."/>
            <person name="Ruckmani A."/>
            <person name="Mayilraj S."/>
            <person name="Venkateswaran K."/>
        </authorList>
    </citation>
    <scope>NUCLEOTIDE SEQUENCE [LARGE SCALE GENOMIC DNA]</scope>
    <source>
        <strain evidence="5">1PO1SC</strain>
    </source>
</reference>
<dbReference type="RefSeq" id="WP_066199940.1">
    <property type="nucleotide sequence ID" value="NZ_JAFDQP010000002.1"/>
</dbReference>
<dbReference type="Gene3D" id="3.40.250.10">
    <property type="entry name" value="Rhodanese-like domain"/>
    <property type="match status" value="2"/>
</dbReference>
<dbReference type="SMART" id="SM00450">
    <property type="entry name" value="RHOD"/>
    <property type="match status" value="2"/>
</dbReference>
<name>A0A2N0ZKY5_9BACI</name>
<dbReference type="CDD" id="cd01449">
    <property type="entry name" value="TST_Repeat_2"/>
    <property type="match status" value="1"/>
</dbReference>
<dbReference type="InterPro" id="IPR045078">
    <property type="entry name" value="TST/MPST-like"/>
</dbReference>
<evidence type="ECO:0000259" key="3">
    <source>
        <dbReference type="PROSITE" id="PS50206"/>
    </source>
</evidence>
<dbReference type="PANTHER" id="PTHR11364">
    <property type="entry name" value="THIOSULFATE SULFERTANSFERASE"/>
    <property type="match status" value="1"/>
</dbReference>
<keyword evidence="2" id="KW-0677">Repeat</keyword>
<feature type="domain" description="Rhodanese" evidence="3">
    <location>
        <begin position="207"/>
        <end position="294"/>
    </location>
</feature>
<dbReference type="CDD" id="cd01448">
    <property type="entry name" value="TST_Repeat_1"/>
    <property type="match status" value="1"/>
</dbReference>